<dbReference type="InterPro" id="IPR052028">
    <property type="entry name" value="HipA_Ser/Thr_kinase"/>
</dbReference>
<dbReference type="Gene3D" id="1.10.1070.20">
    <property type="match status" value="1"/>
</dbReference>
<evidence type="ECO:0000259" key="6">
    <source>
        <dbReference type="Pfam" id="PF13657"/>
    </source>
</evidence>
<dbReference type="AlphaFoldDB" id="A0A2A9CYM0"/>
<accession>A0A2A9CYM0</accession>
<dbReference type="OrthoDB" id="3182374at2"/>
<dbReference type="Pfam" id="PF13657">
    <property type="entry name" value="Couple_hipA"/>
    <property type="match status" value="1"/>
</dbReference>
<feature type="domain" description="HipA-like C-terminal" evidence="5">
    <location>
        <begin position="150"/>
        <end position="383"/>
    </location>
</feature>
<dbReference type="NCBIfam" id="TIGR03071">
    <property type="entry name" value="couple_hipA"/>
    <property type="match status" value="1"/>
</dbReference>
<keyword evidence="2" id="KW-0808">Transferase</keyword>
<evidence type="ECO:0000256" key="1">
    <source>
        <dbReference type="ARBA" id="ARBA00010164"/>
    </source>
</evidence>
<dbReference type="Proteomes" id="UP000224915">
    <property type="component" value="Unassembled WGS sequence"/>
</dbReference>
<evidence type="ECO:0000259" key="5">
    <source>
        <dbReference type="Pfam" id="PF07804"/>
    </source>
</evidence>
<dbReference type="InterPro" id="IPR017508">
    <property type="entry name" value="HipA_N1"/>
</dbReference>
<comment type="similarity">
    <text evidence="1">Belongs to the HipA Ser/Thr kinase family.</text>
</comment>
<gene>
    <name evidence="7" type="ORF">ATL40_0253</name>
</gene>
<feature type="coiled-coil region" evidence="4">
    <location>
        <begin position="355"/>
        <end position="382"/>
    </location>
</feature>
<evidence type="ECO:0000313" key="7">
    <source>
        <dbReference type="EMBL" id="PFG18710.1"/>
    </source>
</evidence>
<evidence type="ECO:0000256" key="2">
    <source>
        <dbReference type="ARBA" id="ARBA00022679"/>
    </source>
</evidence>
<sequence length="423" mass="46087">MTAHLAILLLGEHVADVERTRAGSLRLTYTRRALRDGGTPLSLSLPREGGSFVGERVATYLWGLLPESPEALAAIRRTHGADPRDPLSLLDAIGLDCAGAVQFCDPERLESDDLRPPWQLDVATPGEVEERLSQMRLDEEASWTMREQHWSLGGTQAKLTLHRREDAWFWPLGGAPSTHVVKPGVRTVRSQALIEHVTTRAAELLGLAVAHAEYLDFASERAVVSTRFDRPLVDGAVARAHQEDLCQALGVREKYEEDGGPTAGDIARLLRESAATALAADRNVRAFADGLLYNALVAAPDAHARNYAVLLDGDAVTLAPMYDVATGLAYDPPPGRDRELAMSVGGSTRADALTRSRIRELAEDLRLEVDHLEDRVRSLASGLPEAFRTALAEVEDWDGSVTELRSRLLPRVDEAADATARLA</sequence>
<dbReference type="Pfam" id="PF07804">
    <property type="entry name" value="HipA_C"/>
    <property type="match status" value="1"/>
</dbReference>
<keyword evidence="8" id="KW-1185">Reference proteome</keyword>
<proteinExistence type="inferred from homology"/>
<evidence type="ECO:0000256" key="4">
    <source>
        <dbReference type="SAM" id="Coils"/>
    </source>
</evidence>
<feature type="domain" description="HipA N-terminal subdomain 1" evidence="6">
    <location>
        <begin position="5"/>
        <end position="103"/>
    </location>
</feature>
<dbReference type="GO" id="GO:0004674">
    <property type="term" value="F:protein serine/threonine kinase activity"/>
    <property type="evidence" value="ECO:0007669"/>
    <property type="project" value="TreeGrafter"/>
</dbReference>
<dbReference type="GO" id="GO:0005829">
    <property type="term" value="C:cytosol"/>
    <property type="evidence" value="ECO:0007669"/>
    <property type="project" value="TreeGrafter"/>
</dbReference>
<evidence type="ECO:0000256" key="3">
    <source>
        <dbReference type="ARBA" id="ARBA00022777"/>
    </source>
</evidence>
<organism evidence="7 8">
    <name type="scientific">Serinibacter salmoneus</name>
    <dbReference type="NCBI Taxonomy" id="556530"/>
    <lineage>
        <taxon>Bacteria</taxon>
        <taxon>Bacillati</taxon>
        <taxon>Actinomycetota</taxon>
        <taxon>Actinomycetes</taxon>
        <taxon>Micrococcales</taxon>
        <taxon>Beutenbergiaceae</taxon>
        <taxon>Serinibacter</taxon>
    </lineage>
</organism>
<dbReference type="RefSeq" id="WP_098467954.1">
    <property type="nucleotide sequence ID" value="NZ_PDJD01000001.1"/>
</dbReference>
<keyword evidence="4" id="KW-0175">Coiled coil</keyword>
<protein>
    <submittedName>
        <fullName evidence="7">Serine/threonine-protein kinase HipA</fullName>
    </submittedName>
</protein>
<dbReference type="InterPro" id="IPR012893">
    <property type="entry name" value="HipA-like_C"/>
</dbReference>
<dbReference type="PANTHER" id="PTHR37419">
    <property type="entry name" value="SERINE/THREONINE-PROTEIN KINASE TOXIN HIPA"/>
    <property type="match status" value="1"/>
</dbReference>
<dbReference type="EMBL" id="PDJD01000001">
    <property type="protein sequence ID" value="PFG18710.1"/>
    <property type="molecule type" value="Genomic_DNA"/>
</dbReference>
<comment type="caution">
    <text evidence="7">The sequence shown here is derived from an EMBL/GenBank/DDBJ whole genome shotgun (WGS) entry which is preliminary data.</text>
</comment>
<name>A0A2A9CYM0_9MICO</name>
<reference evidence="7 8" key="1">
    <citation type="submission" date="2017-10" db="EMBL/GenBank/DDBJ databases">
        <title>Sequencing the genomes of 1000 actinobacteria strains.</title>
        <authorList>
            <person name="Klenk H.-P."/>
        </authorList>
    </citation>
    <scope>NUCLEOTIDE SEQUENCE [LARGE SCALE GENOMIC DNA]</scope>
    <source>
        <strain evidence="7 8">DSM 21801</strain>
    </source>
</reference>
<keyword evidence="3 7" id="KW-0418">Kinase</keyword>
<dbReference type="PANTHER" id="PTHR37419:SF1">
    <property type="entry name" value="SERINE_THREONINE-PROTEIN KINASE TOXIN HIPA"/>
    <property type="match status" value="1"/>
</dbReference>
<evidence type="ECO:0000313" key="8">
    <source>
        <dbReference type="Proteomes" id="UP000224915"/>
    </source>
</evidence>